<sequence length="269" mass="28591">MSFSISGKTAIITGAAAGIGHAIARHFLDQGANVVFADQSEKRLKARCDDLENHDNALFFVGDLSEKLNVANLLSATIDAFDRVDILVNAARLFSTTDPLDPTDNSVEQSLNQNLHVALRLSQAVARRMITQAETKEEDDASEAGTIVNLSSLAANRTQPELLAFSISNAALEQMTRSLAVSLAQNNIRVNAIAVGSVMSGSLRDVIADNPDYRDTIKAGTPMQRIGTAKEVAEAAQFLASSASSFVTGQIIGLDGGRSVLDTVQRPAH</sequence>
<dbReference type="GO" id="GO:0016491">
    <property type="term" value="F:oxidoreductase activity"/>
    <property type="evidence" value="ECO:0007669"/>
    <property type="project" value="UniProtKB-KW"/>
</dbReference>
<dbReference type="InterPro" id="IPR002347">
    <property type="entry name" value="SDR_fam"/>
</dbReference>
<organism evidence="3 4">
    <name type="scientific">Pararhodobacter oceanensis</name>
    <dbReference type="NCBI Taxonomy" id="2172121"/>
    <lineage>
        <taxon>Bacteria</taxon>
        <taxon>Pseudomonadati</taxon>
        <taxon>Pseudomonadota</taxon>
        <taxon>Alphaproteobacteria</taxon>
        <taxon>Rhodobacterales</taxon>
        <taxon>Paracoccaceae</taxon>
        <taxon>Pararhodobacter</taxon>
    </lineage>
</organism>
<comment type="similarity">
    <text evidence="1">Belongs to the short-chain dehydrogenases/reductases (SDR) family.</text>
</comment>
<evidence type="ECO:0000313" key="4">
    <source>
        <dbReference type="Proteomes" id="UP000245911"/>
    </source>
</evidence>
<dbReference type="Proteomes" id="UP000245911">
    <property type="component" value="Unassembled WGS sequence"/>
</dbReference>
<dbReference type="SUPFAM" id="SSF51735">
    <property type="entry name" value="NAD(P)-binding Rossmann-fold domains"/>
    <property type="match status" value="1"/>
</dbReference>
<name>A0A2T8HYM6_9RHOB</name>
<dbReference type="PANTHER" id="PTHR24321">
    <property type="entry name" value="DEHYDROGENASES, SHORT CHAIN"/>
    <property type="match status" value="1"/>
</dbReference>
<dbReference type="AlphaFoldDB" id="A0A2T8HYM6"/>
<comment type="caution">
    <text evidence="3">The sequence shown here is derived from an EMBL/GenBank/DDBJ whole genome shotgun (WGS) entry which is preliminary data.</text>
</comment>
<dbReference type="PANTHER" id="PTHR24321:SF8">
    <property type="entry name" value="ESTRADIOL 17-BETA-DEHYDROGENASE 8-RELATED"/>
    <property type="match status" value="1"/>
</dbReference>
<dbReference type="PRINTS" id="PR00081">
    <property type="entry name" value="GDHRDH"/>
</dbReference>
<keyword evidence="2" id="KW-0560">Oxidoreductase</keyword>
<dbReference type="EMBL" id="QDKM01000001">
    <property type="protein sequence ID" value="PVH30536.1"/>
    <property type="molecule type" value="Genomic_DNA"/>
</dbReference>
<reference evidence="3 4" key="1">
    <citation type="submission" date="2018-04" db="EMBL/GenBank/DDBJ databases">
        <title>Pararhodobacter oceanense sp. nov., isolated from marine intertidal sediment.</title>
        <authorList>
            <person name="Wang X.-L."/>
            <person name="Du Z.-J."/>
        </authorList>
    </citation>
    <scope>NUCLEOTIDE SEQUENCE [LARGE SCALE GENOMIC DNA]</scope>
    <source>
        <strain evidence="3 4">AM505</strain>
    </source>
</reference>
<accession>A0A2T8HYM6</accession>
<keyword evidence="4" id="KW-1185">Reference proteome</keyword>
<evidence type="ECO:0000313" key="3">
    <source>
        <dbReference type="EMBL" id="PVH30536.1"/>
    </source>
</evidence>
<dbReference type="Pfam" id="PF13561">
    <property type="entry name" value="adh_short_C2"/>
    <property type="match status" value="1"/>
</dbReference>
<dbReference type="RefSeq" id="WP_116556954.1">
    <property type="nucleotide sequence ID" value="NZ_JBLWYE010000010.1"/>
</dbReference>
<evidence type="ECO:0000256" key="2">
    <source>
        <dbReference type="ARBA" id="ARBA00023002"/>
    </source>
</evidence>
<evidence type="ECO:0000256" key="1">
    <source>
        <dbReference type="ARBA" id="ARBA00006484"/>
    </source>
</evidence>
<gene>
    <name evidence="3" type="ORF">DDE20_03125</name>
</gene>
<proteinExistence type="inferred from homology"/>
<protein>
    <submittedName>
        <fullName evidence="3">Oxidoreductase</fullName>
    </submittedName>
</protein>
<dbReference type="PRINTS" id="PR00080">
    <property type="entry name" value="SDRFAMILY"/>
</dbReference>
<dbReference type="Gene3D" id="3.40.50.720">
    <property type="entry name" value="NAD(P)-binding Rossmann-like Domain"/>
    <property type="match status" value="1"/>
</dbReference>
<dbReference type="OrthoDB" id="9790146at2"/>
<dbReference type="InterPro" id="IPR036291">
    <property type="entry name" value="NAD(P)-bd_dom_sf"/>
</dbReference>
<dbReference type="FunFam" id="3.40.50.720:FF:000084">
    <property type="entry name" value="Short-chain dehydrogenase reductase"/>
    <property type="match status" value="1"/>
</dbReference>
<dbReference type="CDD" id="cd05233">
    <property type="entry name" value="SDR_c"/>
    <property type="match status" value="1"/>
</dbReference>